<feature type="compositionally biased region" description="Acidic residues" evidence="1">
    <location>
        <begin position="98"/>
        <end position="113"/>
    </location>
</feature>
<evidence type="ECO:0000256" key="1">
    <source>
        <dbReference type="SAM" id="MobiDB-lite"/>
    </source>
</evidence>
<dbReference type="EMBL" id="FQWV01000002">
    <property type="protein sequence ID" value="SHG68148.1"/>
    <property type="molecule type" value="Genomic_DNA"/>
</dbReference>
<dbReference type="SUPFAM" id="SSF52821">
    <property type="entry name" value="Rhodanese/Cell cycle control phosphatase"/>
    <property type="match status" value="1"/>
</dbReference>
<dbReference type="CDD" id="cd00158">
    <property type="entry name" value="RHOD"/>
    <property type="match status" value="1"/>
</dbReference>
<gene>
    <name evidence="3" type="ORF">SAMN05443636_0762</name>
</gene>
<feature type="region of interest" description="Disordered" evidence="1">
    <location>
        <begin position="90"/>
        <end position="122"/>
    </location>
</feature>
<keyword evidence="4" id="KW-1185">Reference proteome</keyword>
<sequence>MDGEITPEEVERLLAEDADIRVVDIRSPGAYARGHIPGSENVPFNQLPTRVESLTGSDRIVTVCPHGKASVQAANLIKSFEGTTDARVESMAGGLEEWGGDLEAGDTEDESAAADDGPQSPF</sequence>
<dbReference type="RefSeq" id="WP_073307093.1">
    <property type="nucleotide sequence ID" value="NZ_FQWV01000002.1"/>
</dbReference>
<dbReference type="GO" id="GO:0016740">
    <property type="term" value="F:transferase activity"/>
    <property type="evidence" value="ECO:0007669"/>
    <property type="project" value="UniProtKB-KW"/>
</dbReference>
<dbReference type="Proteomes" id="UP000184357">
    <property type="component" value="Unassembled WGS sequence"/>
</dbReference>
<dbReference type="STRING" id="43928.SAMN05443636_0762"/>
<keyword evidence="3" id="KW-0808">Transferase</keyword>
<dbReference type="Gene3D" id="3.40.250.10">
    <property type="entry name" value="Rhodanese-like domain"/>
    <property type="match status" value="1"/>
</dbReference>
<dbReference type="InterPro" id="IPR050229">
    <property type="entry name" value="GlpE_sulfurtransferase"/>
</dbReference>
<organism evidence="3 4">
    <name type="scientific">Halobaculum gomorrense</name>
    <dbReference type="NCBI Taxonomy" id="43928"/>
    <lineage>
        <taxon>Archaea</taxon>
        <taxon>Methanobacteriati</taxon>
        <taxon>Methanobacteriota</taxon>
        <taxon>Stenosarchaea group</taxon>
        <taxon>Halobacteria</taxon>
        <taxon>Halobacteriales</taxon>
        <taxon>Haloferacaceae</taxon>
        <taxon>Halobaculum</taxon>
    </lineage>
</organism>
<reference evidence="3 4" key="1">
    <citation type="submission" date="2016-11" db="EMBL/GenBank/DDBJ databases">
        <authorList>
            <person name="Jaros S."/>
            <person name="Januszkiewicz K."/>
            <person name="Wedrychowicz H."/>
        </authorList>
    </citation>
    <scope>NUCLEOTIDE SEQUENCE [LARGE SCALE GENOMIC DNA]</scope>
    <source>
        <strain evidence="3 4">DSM 9297</strain>
    </source>
</reference>
<dbReference type="InterPro" id="IPR036873">
    <property type="entry name" value="Rhodanese-like_dom_sf"/>
</dbReference>
<evidence type="ECO:0000313" key="3">
    <source>
        <dbReference type="EMBL" id="SHG68148.1"/>
    </source>
</evidence>
<feature type="domain" description="Rhodanese" evidence="2">
    <location>
        <begin position="16"/>
        <end position="104"/>
    </location>
</feature>
<evidence type="ECO:0000259" key="2">
    <source>
        <dbReference type="PROSITE" id="PS50206"/>
    </source>
</evidence>
<dbReference type="SMART" id="SM00450">
    <property type="entry name" value="RHOD"/>
    <property type="match status" value="1"/>
</dbReference>
<protein>
    <submittedName>
        <fullName evidence="3">Rhodanese-related sulfurtransferase</fullName>
    </submittedName>
</protein>
<dbReference type="AlphaFoldDB" id="A0A1M5LSW9"/>
<accession>A0A1M5LSW9</accession>
<dbReference type="PROSITE" id="PS50206">
    <property type="entry name" value="RHODANESE_3"/>
    <property type="match status" value="1"/>
</dbReference>
<dbReference type="InterPro" id="IPR001763">
    <property type="entry name" value="Rhodanese-like_dom"/>
</dbReference>
<dbReference type="Pfam" id="PF00581">
    <property type="entry name" value="Rhodanese"/>
    <property type="match status" value="1"/>
</dbReference>
<evidence type="ECO:0000313" key="4">
    <source>
        <dbReference type="Proteomes" id="UP000184357"/>
    </source>
</evidence>
<dbReference type="PANTHER" id="PTHR43031">
    <property type="entry name" value="FAD-DEPENDENT OXIDOREDUCTASE"/>
    <property type="match status" value="1"/>
</dbReference>
<name>A0A1M5LSW9_9EURY</name>
<dbReference type="PANTHER" id="PTHR43031:SF1">
    <property type="entry name" value="PYRIDINE NUCLEOTIDE-DISULPHIDE OXIDOREDUCTASE"/>
    <property type="match status" value="1"/>
</dbReference>
<dbReference type="OrthoDB" id="135517at2157"/>
<proteinExistence type="predicted"/>